<gene>
    <name evidence="2" type="ORF">COW36_12220</name>
</gene>
<dbReference type="Proteomes" id="UP000231019">
    <property type="component" value="Unassembled WGS sequence"/>
</dbReference>
<dbReference type="EMBL" id="PFFQ01000037">
    <property type="protein sequence ID" value="PIW16525.1"/>
    <property type="molecule type" value="Genomic_DNA"/>
</dbReference>
<dbReference type="InterPro" id="IPR012440">
    <property type="entry name" value="DUF1641"/>
</dbReference>
<evidence type="ECO:0000256" key="1">
    <source>
        <dbReference type="SAM" id="Coils"/>
    </source>
</evidence>
<evidence type="ECO:0008006" key="4">
    <source>
        <dbReference type="Google" id="ProtNLM"/>
    </source>
</evidence>
<feature type="coiled-coil region" evidence="1">
    <location>
        <begin position="8"/>
        <end position="35"/>
    </location>
</feature>
<reference evidence="2 3" key="1">
    <citation type="submission" date="2017-09" db="EMBL/GenBank/DDBJ databases">
        <title>Depth-based differentiation of microbial function through sediment-hosted aquifers and enrichment of novel symbionts in the deep terrestrial subsurface.</title>
        <authorList>
            <person name="Probst A.J."/>
            <person name="Ladd B."/>
            <person name="Jarett J.K."/>
            <person name="Geller-Mcgrath D.E."/>
            <person name="Sieber C.M."/>
            <person name="Emerson J.B."/>
            <person name="Anantharaman K."/>
            <person name="Thomas B.C."/>
            <person name="Malmstrom R."/>
            <person name="Stieglmeier M."/>
            <person name="Klingl A."/>
            <person name="Woyke T."/>
            <person name="Ryan C.M."/>
            <person name="Banfield J.F."/>
        </authorList>
    </citation>
    <scope>NUCLEOTIDE SEQUENCE [LARGE SCALE GENOMIC DNA]</scope>
    <source>
        <strain evidence="2">CG17_big_fil_post_rev_8_21_14_2_50_48_46</strain>
    </source>
</reference>
<evidence type="ECO:0000313" key="2">
    <source>
        <dbReference type="EMBL" id="PIW16525.1"/>
    </source>
</evidence>
<keyword evidence="1" id="KW-0175">Coiled coil</keyword>
<proteinExistence type="predicted"/>
<dbReference type="InterPro" id="IPR018106">
    <property type="entry name" value="CAP_CS_N"/>
</dbReference>
<evidence type="ECO:0000313" key="3">
    <source>
        <dbReference type="Proteomes" id="UP000231019"/>
    </source>
</evidence>
<dbReference type="Pfam" id="PF07849">
    <property type="entry name" value="DUF1641"/>
    <property type="match status" value="1"/>
</dbReference>
<sequence>MSPPELTSEAIVSRLDQILARLDQLESRLEKSEKALQEIPGMAATAVNTLDELSAPLRVEGAQWPERLPSALRMLDELTEPEVLETLEHLVHKKDQFLPWLNILGDMPGMMSTAVDSLDAEAASLKASGTDLSNRLEPVLKLMLEISRPENIQTLEALSRFLPILGRPDMLEAFEVLAHHADQFVPLIKILGDIPGMIGTGVDTLDDLYKSYMAGHDLDRLIASLRHGLLDIHTVSVVASAGEALARSEQEYQPASILQMVKALMEPEFRSSMGFLLSFVRHFSHSLQASSLPHSKN</sequence>
<organism evidence="2 3">
    <name type="scientific">bacterium (Candidatus Blackallbacteria) CG17_big_fil_post_rev_8_21_14_2_50_48_46</name>
    <dbReference type="NCBI Taxonomy" id="2014261"/>
    <lineage>
        <taxon>Bacteria</taxon>
        <taxon>Candidatus Blackallbacteria</taxon>
    </lineage>
</organism>
<name>A0A2M7G3T8_9BACT</name>
<dbReference type="AlphaFoldDB" id="A0A2M7G3T8"/>
<dbReference type="PROSITE" id="PS01088">
    <property type="entry name" value="CAP_1"/>
    <property type="match status" value="1"/>
</dbReference>
<comment type="caution">
    <text evidence="2">The sequence shown here is derived from an EMBL/GenBank/DDBJ whole genome shotgun (WGS) entry which is preliminary data.</text>
</comment>
<protein>
    <recommendedName>
        <fullName evidence="4">DUF1641 domain-containing protein</fullName>
    </recommendedName>
</protein>
<accession>A0A2M7G3T8</accession>